<evidence type="ECO:0000256" key="6">
    <source>
        <dbReference type="ARBA" id="ARBA00023277"/>
    </source>
</evidence>
<dbReference type="InterPro" id="IPR037019">
    <property type="entry name" value="Glyco_hydro_7_sf"/>
</dbReference>
<dbReference type="PANTHER" id="PTHR33753">
    <property type="entry name" value="1,4-BETA-D-GLUCAN CELLOBIOHYDROLASE B"/>
    <property type="match status" value="1"/>
</dbReference>
<organism evidence="12 13">
    <name type="scientific">Gymnopilus junonius</name>
    <name type="common">Spectacular rustgill mushroom</name>
    <name type="synonym">Gymnopilus spectabilis subsp. junonius</name>
    <dbReference type="NCBI Taxonomy" id="109634"/>
    <lineage>
        <taxon>Eukaryota</taxon>
        <taxon>Fungi</taxon>
        <taxon>Dikarya</taxon>
        <taxon>Basidiomycota</taxon>
        <taxon>Agaricomycotina</taxon>
        <taxon>Agaricomycetes</taxon>
        <taxon>Agaricomycetidae</taxon>
        <taxon>Agaricales</taxon>
        <taxon>Agaricineae</taxon>
        <taxon>Hymenogastraceae</taxon>
        <taxon>Gymnopilus</taxon>
    </lineage>
</organism>
<evidence type="ECO:0000256" key="11">
    <source>
        <dbReference type="SAM" id="SignalP"/>
    </source>
</evidence>
<evidence type="ECO:0000256" key="5">
    <source>
        <dbReference type="ARBA" id="ARBA00023001"/>
    </source>
</evidence>
<keyword evidence="7 9" id="KW-0326">Glycosidase</keyword>
<evidence type="ECO:0000256" key="3">
    <source>
        <dbReference type="ARBA" id="ARBA00022729"/>
    </source>
</evidence>
<comment type="caution">
    <text evidence="12">The sequence shown here is derived from an EMBL/GenBank/DDBJ whole genome shotgun (WGS) entry which is preliminary data.</text>
</comment>
<dbReference type="Gene3D" id="2.70.100.10">
    <property type="entry name" value="Glycoside hydrolase, family 7, domain"/>
    <property type="match status" value="1"/>
</dbReference>
<dbReference type="EMBL" id="JADNYJ010000155">
    <property type="protein sequence ID" value="KAF8878799.1"/>
    <property type="molecule type" value="Genomic_DNA"/>
</dbReference>
<dbReference type="PRINTS" id="PR00734">
    <property type="entry name" value="GLHYDRLASE7"/>
</dbReference>
<dbReference type="InterPro" id="IPR001722">
    <property type="entry name" value="Glyco_hydro_7"/>
</dbReference>
<keyword evidence="8 9" id="KW-0624">Polysaccharide degradation</keyword>
<keyword evidence="6" id="KW-0119">Carbohydrate metabolism</keyword>
<evidence type="ECO:0000256" key="4">
    <source>
        <dbReference type="ARBA" id="ARBA00022801"/>
    </source>
</evidence>
<dbReference type="InterPro" id="IPR013320">
    <property type="entry name" value="ConA-like_dom_sf"/>
</dbReference>
<evidence type="ECO:0000313" key="13">
    <source>
        <dbReference type="Proteomes" id="UP000724874"/>
    </source>
</evidence>
<dbReference type="Pfam" id="PF00840">
    <property type="entry name" value="Glyco_hydro_7"/>
    <property type="match status" value="2"/>
</dbReference>
<evidence type="ECO:0000256" key="10">
    <source>
        <dbReference type="SAM" id="MobiDB-lite"/>
    </source>
</evidence>
<dbReference type="CDD" id="cd07999">
    <property type="entry name" value="GH7_CBH_EG"/>
    <property type="match status" value="1"/>
</dbReference>
<keyword evidence="13" id="KW-1185">Reference proteome</keyword>
<evidence type="ECO:0000256" key="9">
    <source>
        <dbReference type="RuleBase" id="RU361164"/>
    </source>
</evidence>
<evidence type="ECO:0000256" key="7">
    <source>
        <dbReference type="ARBA" id="ARBA00023295"/>
    </source>
</evidence>
<dbReference type="PANTHER" id="PTHR33753:SF2">
    <property type="entry name" value="GLYCOSIDE HYDROLASE FAMILY 7 PROTEIN"/>
    <property type="match status" value="1"/>
</dbReference>
<name>A0A9P5NEH4_GYMJU</name>
<reference evidence="12" key="1">
    <citation type="submission" date="2020-11" db="EMBL/GenBank/DDBJ databases">
        <authorList>
            <consortium name="DOE Joint Genome Institute"/>
            <person name="Ahrendt S."/>
            <person name="Riley R."/>
            <person name="Andreopoulos W."/>
            <person name="LaButti K."/>
            <person name="Pangilinan J."/>
            <person name="Ruiz-duenas F.J."/>
            <person name="Barrasa J.M."/>
            <person name="Sanchez-Garcia M."/>
            <person name="Camarero S."/>
            <person name="Miyauchi S."/>
            <person name="Serrano A."/>
            <person name="Linde D."/>
            <person name="Babiker R."/>
            <person name="Drula E."/>
            <person name="Ayuso-Fernandez I."/>
            <person name="Pacheco R."/>
            <person name="Padilla G."/>
            <person name="Ferreira P."/>
            <person name="Barriuso J."/>
            <person name="Kellner H."/>
            <person name="Castanera R."/>
            <person name="Alfaro M."/>
            <person name="Ramirez L."/>
            <person name="Pisabarro A.G."/>
            <person name="Kuo A."/>
            <person name="Tritt A."/>
            <person name="Lipzen A."/>
            <person name="He G."/>
            <person name="Yan M."/>
            <person name="Ng V."/>
            <person name="Cullen D."/>
            <person name="Martin F."/>
            <person name="Rosso M.-N."/>
            <person name="Henrissat B."/>
            <person name="Hibbett D."/>
            <person name="Martinez A.T."/>
            <person name="Grigoriev I.V."/>
        </authorList>
    </citation>
    <scope>NUCLEOTIDE SEQUENCE</scope>
    <source>
        <strain evidence="12">AH 44721</strain>
    </source>
</reference>
<dbReference type="GO" id="GO:0030245">
    <property type="term" value="P:cellulose catabolic process"/>
    <property type="evidence" value="ECO:0007669"/>
    <property type="project" value="UniProtKB-KW"/>
</dbReference>
<gene>
    <name evidence="12" type="ORF">CPB84DRAFT_1852279</name>
</gene>
<accession>A0A9P5NEH4</accession>
<evidence type="ECO:0000256" key="8">
    <source>
        <dbReference type="ARBA" id="ARBA00023326"/>
    </source>
</evidence>
<evidence type="ECO:0000313" key="12">
    <source>
        <dbReference type="EMBL" id="KAF8878799.1"/>
    </source>
</evidence>
<protein>
    <recommendedName>
        <fullName evidence="9">Glucanase</fullName>
        <ecNumber evidence="9">3.2.1.-</ecNumber>
    </recommendedName>
</protein>
<comment type="catalytic activity">
    <reaction evidence="1">
        <text>Hydrolysis of (1-&gt;4)-beta-D-glucosidic linkages in cellulose and cellotetraose, releasing cellobiose from the non-reducing ends of the chains.</text>
        <dbReference type="EC" id="3.2.1.91"/>
    </reaction>
</comment>
<dbReference type="EC" id="3.2.1.-" evidence="9"/>
<evidence type="ECO:0000256" key="2">
    <source>
        <dbReference type="ARBA" id="ARBA00006044"/>
    </source>
</evidence>
<feature type="signal peptide" evidence="11">
    <location>
        <begin position="1"/>
        <end position="18"/>
    </location>
</feature>
<comment type="similarity">
    <text evidence="2 9">Belongs to the glycosyl hydrolase 7 (cellulase C) family.</text>
</comment>
<feature type="region of interest" description="Disordered" evidence="10">
    <location>
        <begin position="438"/>
        <end position="460"/>
    </location>
</feature>
<feature type="compositionally biased region" description="Low complexity" evidence="10">
    <location>
        <begin position="451"/>
        <end position="460"/>
    </location>
</feature>
<keyword evidence="3 11" id="KW-0732">Signal</keyword>
<keyword evidence="5 9" id="KW-0136">Cellulose degradation</keyword>
<dbReference type="FunFam" id="2.70.100.10:FF:000001">
    <property type="entry name" value="Glucanase"/>
    <property type="match status" value="1"/>
</dbReference>
<dbReference type="Proteomes" id="UP000724874">
    <property type="component" value="Unassembled WGS sequence"/>
</dbReference>
<dbReference type="GO" id="GO:0016162">
    <property type="term" value="F:cellulose 1,4-beta-cellobiosidase activity"/>
    <property type="evidence" value="ECO:0007669"/>
    <property type="project" value="UniProtKB-EC"/>
</dbReference>
<dbReference type="AlphaFoldDB" id="A0A9P5NEH4"/>
<dbReference type="SUPFAM" id="SSF49899">
    <property type="entry name" value="Concanavalin A-like lectins/glucanases"/>
    <property type="match status" value="1"/>
</dbReference>
<evidence type="ECO:0000256" key="1">
    <source>
        <dbReference type="ARBA" id="ARBA00001641"/>
    </source>
</evidence>
<dbReference type="OrthoDB" id="412382at2759"/>
<feature type="chain" id="PRO_5040297928" description="Glucanase" evidence="11">
    <location>
        <begin position="19"/>
        <end position="532"/>
    </location>
</feature>
<proteinExistence type="inferred from homology"/>
<sequence length="532" mass="56133">MFNKAALVTFSFLAVAFGQQVGTLTAETHPSLSWEKCTTAGGCVAQPSGSVTLDANWRWVHSTTSSTNCYTGNTWDATLCPDATTCAQNCALDGADYENTYGITASDSSLTLKFVQPNANGKNVGSRVYLMASNSEYEMFKLLNQEFTFDVDVSNLPCGLNGAVYFSQMDADGGLARFPTNKAGAQYGTGYCDSQCPRDIKFIDGLANSAGWTPDSNSANSGTGSMGTCCNEMDIWEANSISAAVTPHPCTVQGQTSCTGDDACAVSSRYTSVCDPDGCDFNSFRMGNTTFLGPDMIVDTTKPFTVVTQFLTDDGHPELSRQHPGLSTAYNSITTDFCNDQKAVFGDTTDFQTKGGLGNMGEAFASGMVLVLSLWDDYAVNMLWLDSDYPTTADPTSPGVARGTCSTDSGVPATIETSDASASVVYSNIKFGDLNSTYSASSSSSGGGGTTVVPTTTTPGGTTTALSALPVLPRLTMVNAVVLATVVPLPALLAQLARSPTLTTASASRYLAIGPENAERSRCRNRFLFFRY</sequence>
<keyword evidence="4 9" id="KW-0378">Hydrolase</keyword>